<accession>A0ACC0CT46</accession>
<reference evidence="1 2" key="1">
    <citation type="journal article" date="2022" name="New Phytol.">
        <title>Ecological generalism drives hyperdiversity of secondary metabolite gene clusters in xylarialean endophytes.</title>
        <authorList>
            <person name="Franco M.E.E."/>
            <person name="Wisecaver J.H."/>
            <person name="Arnold A.E."/>
            <person name="Ju Y.M."/>
            <person name="Slot J.C."/>
            <person name="Ahrendt S."/>
            <person name="Moore L.P."/>
            <person name="Eastman K.E."/>
            <person name="Scott K."/>
            <person name="Konkel Z."/>
            <person name="Mondo S.J."/>
            <person name="Kuo A."/>
            <person name="Hayes R.D."/>
            <person name="Haridas S."/>
            <person name="Andreopoulos B."/>
            <person name="Riley R."/>
            <person name="LaButti K."/>
            <person name="Pangilinan J."/>
            <person name="Lipzen A."/>
            <person name="Amirebrahimi M."/>
            <person name="Yan J."/>
            <person name="Adam C."/>
            <person name="Keymanesh K."/>
            <person name="Ng V."/>
            <person name="Louie K."/>
            <person name="Northen T."/>
            <person name="Drula E."/>
            <person name="Henrissat B."/>
            <person name="Hsieh H.M."/>
            <person name="Youens-Clark K."/>
            <person name="Lutzoni F."/>
            <person name="Miadlikowska J."/>
            <person name="Eastwood D.C."/>
            <person name="Hamelin R.C."/>
            <person name="Grigoriev I.V."/>
            <person name="U'Ren J.M."/>
        </authorList>
    </citation>
    <scope>NUCLEOTIDE SEQUENCE [LARGE SCALE GENOMIC DNA]</scope>
    <source>
        <strain evidence="1 2">ER1909</strain>
    </source>
</reference>
<proteinExistence type="predicted"/>
<keyword evidence="2" id="KW-1185">Reference proteome</keyword>
<dbReference type="EMBL" id="MU394350">
    <property type="protein sequence ID" value="KAI6083549.1"/>
    <property type="molecule type" value="Genomic_DNA"/>
</dbReference>
<sequence length="288" mass="31984">MHCTSILAAARATLLFGTLTAAFPLPNEPLNLLRDLLAKQDPPTALPQAATDDQLKWQPSLDFDKNGCYNTPAIDADGNVAQGLTHVNTGTASMLKPFQPPPLYPYLPAQGSYPRSSLSGRAPHSTKWLTVLRRLYDYYFEKDVAIKHVQDVGGHRHDWEHIAVFVHHGELRVVAASQHGDFETRSADDGVRMDGGTHPKMVYHKNGGVTHCFRFAHEDDENVENDSGGWYRGALVDYETGFPGNTRDILMAHDFARAKIAINDKNFKANLDYARNDLVPDFDSGVDE</sequence>
<organism evidence="1 2">
    <name type="scientific">Hypoxylon rubiginosum</name>
    <dbReference type="NCBI Taxonomy" id="110542"/>
    <lineage>
        <taxon>Eukaryota</taxon>
        <taxon>Fungi</taxon>
        <taxon>Dikarya</taxon>
        <taxon>Ascomycota</taxon>
        <taxon>Pezizomycotina</taxon>
        <taxon>Sordariomycetes</taxon>
        <taxon>Xylariomycetidae</taxon>
        <taxon>Xylariales</taxon>
        <taxon>Hypoxylaceae</taxon>
        <taxon>Hypoxylon</taxon>
    </lineage>
</organism>
<evidence type="ECO:0000313" key="2">
    <source>
        <dbReference type="Proteomes" id="UP001497680"/>
    </source>
</evidence>
<evidence type="ECO:0000313" key="1">
    <source>
        <dbReference type="EMBL" id="KAI6083549.1"/>
    </source>
</evidence>
<gene>
    <name evidence="1" type="ORF">F4821DRAFT_244564</name>
</gene>
<dbReference type="Proteomes" id="UP001497680">
    <property type="component" value="Unassembled WGS sequence"/>
</dbReference>
<comment type="caution">
    <text evidence="1">The sequence shown here is derived from an EMBL/GenBank/DDBJ whole genome shotgun (WGS) entry which is preliminary data.</text>
</comment>
<protein>
    <submittedName>
        <fullName evidence="1">Necrosis inducing protein-domain-containing protein</fullName>
    </submittedName>
</protein>
<name>A0ACC0CT46_9PEZI</name>